<dbReference type="HOGENOM" id="CLU_025274_1_0_1"/>
<feature type="transmembrane region" description="Helical" evidence="1">
    <location>
        <begin position="98"/>
        <end position="121"/>
    </location>
</feature>
<evidence type="ECO:0000313" key="2">
    <source>
        <dbReference type="EMBL" id="KIO02662.1"/>
    </source>
</evidence>
<evidence type="ECO:0000256" key="1">
    <source>
        <dbReference type="SAM" id="Phobius"/>
    </source>
</evidence>
<dbReference type="OrthoDB" id="2664332at2759"/>
<keyword evidence="3" id="KW-1185">Reference proteome</keyword>
<dbReference type="InParanoid" id="A0A0C3JZ27"/>
<keyword evidence="1" id="KW-0812">Transmembrane</keyword>
<dbReference type="STRING" id="870435.A0A0C3JZ27"/>
<reference evidence="2 3" key="1">
    <citation type="submission" date="2014-04" db="EMBL/GenBank/DDBJ databases">
        <authorList>
            <consortium name="DOE Joint Genome Institute"/>
            <person name="Kuo A."/>
            <person name="Kohler A."/>
            <person name="Costa M.D."/>
            <person name="Nagy L.G."/>
            <person name="Floudas D."/>
            <person name="Copeland A."/>
            <person name="Barry K.W."/>
            <person name="Cichocki N."/>
            <person name="Veneault-Fourrey C."/>
            <person name="LaButti K."/>
            <person name="Lindquist E.A."/>
            <person name="Lipzen A."/>
            <person name="Lundell T."/>
            <person name="Morin E."/>
            <person name="Murat C."/>
            <person name="Sun H."/>
            <person name="Tunlid A."/>
            <person name="Henrissat B."/>
            <person name="Grigoriev I.V."/>
            <person name="Hibbett D.S."/>
            <person name="Martin F."/>
            <person name="Nordberg H.P."/>
            <person name="Cantor M.N."/>
            <person name="Hua S.X."/>
        </authorList>
    </citation>
    <scope>NUCLEOTIDE SEQUENCE [LARGE SCALE GENOMIC DNA]</scope>
    <source>
        <strain evidence="2 3">Marx 270</strain>
    </source>
</reference>
<protein>
    <submittedName>
        <fullName evidence="2">Uncharacterized protein</fullName>
    </submittedName>
</protein>
<feature type="non-terminal residue" evidence="2">
    <location>
        <position position="260"/>
    </location>
</feature>
<sequence>GRKGPKFRAAHSGTVMEETSHPGALFVERCSEMQGVAIDGRVTRRVGVTIAQLEHTPALEVSSKVDPSCLSVFASIPILVSASTCVMCAMVHDWYSFSTILLGMLVNGISCVVLGSGSFFFTHPGPAQGSPPGDGVLFAEREIVVLKGDEGAKIQRDLLINEVLQQPKLHKYILGTRTSMAVFVLLACGSQKVEQLMDDLLPNNTKVWMQWKASVINRLREGGNLVFQPSDWADPSLSGEERALLETLYKDAQSAYKGFM</sequence>
<feature type="non-terminal residue" evidence="2">
    <location>
        <position position="1"/>
    </location>
</feature>
<proteinExistence type="predicted"/>
<evidence type="ECO:0000313" key="3">
    <source>
        <dbReference type="Proteomes" id="UP000054217"/>
    </source>
</evidence>
<reference evidence="3" key="2">
    <citation type="submission" date="2015-01" db="EMBL/GenBank/DDBJ databases">
        <title>Evolutionary Origins and Diversification of the Mycorrhizal Mutualists.</title>
        <authorList>
            <consortium name="DOE Joint Genome Institute"/>
            <consortium name="Mycorrhizal Genomics Consortium"/>
            <person name="Kohler A."/>
            <person name="Kuo A."/>
            <person name="Nagy L.G."/>
            <person name="Floudas D."/>
            <person name="Copeland A."/>
            <person name="Barry K.W."/>
            <person name="Cichocki N."/>
            <person name="Veneault-Fourrey C."/>
            <person name="LaButti K."/>
            <person name="Lindquist E.A."/>
            <person name="Lipzen A."/>
            <person name="Lundell T."/>
            <person name="Morin E."/>
            <person name="Murat C."/>
            <person name="Riley R."/>
            <person name="Ohm R."/>
            <person name="Sun H."/>
            <person name="Tunlid A."/>
            <person name="Henrissat B."/>
            <person name="Grigoriev I.V."/>
            <person name="Hibbett D.S."/>
            <person name="Martin F."/>
        </authorList>
    </citation>
    <scope>NUCLEOTIDE SEQUENCE [LARGE SCALE GENOMIC DNA]</scope>
    <source>
        <strain evidence="3">Marx 270</strain>
    </source>
</reference>
<name>A0A0C3JZ27_PISTI</name>
<keyword evidence="1" id="KW-1133">Transmembrane helix</keyword>
<dbReference type="Proteomes" id="UP000054217">
    <property type="component" value="Unassembled WGS sequence"/>
</dbReference>
<organism evidence="2 3">
    <name type="scientific">Pisolithus tinctorius Marx 270</name>
    <dbReference type="NCBI Taxonomy" id="870435"/>
    <lineage>
        <taxon>Eukaryota</taxon>
        <taxon>Fungi</taxon>
        <taxon>Dikarya</taxon>
        <taxon>Basidiomycota</taxon>
        <taxon>Agaricomycotina</taxon>
        <taxon>Agaricomycetes</taxon>
        <taxon>Agaricomycetidae</taxon>
        <taxon>Boletales</taxon>
        <taxon>Sclerodermatineae</taxon>
        <taxon>Pisolithaceae</taxon>
        <taxon>Pisolithus</taxon>
    </lineage>
</organism>
<keyword evidence="1" id="KW-0472">Membrane</keyword>
<dbReference type="AlphaFoldDB" id="A0A0C3JZ27"/>
<gene>
    <name evidence="2" type="ORF">M404DRAFT_91990</name>
</gene>
<dbReference type="EMBL" id="KN831980">
    <property type="protein sequence ID" value="KIO02662.1"/>
    <property type="molecule type" value="Genomic_DNA"/>
</dbReference>
<accession>A0A0C3JZ27</accession>